<dbReference type="InterPro" id="IPR036291">
    <property type="entry name" value="NAD(P)-bd_dom_sf"/>
</dbReference>
<dbReference type="OrthoDB" id="2735536at2759"/>
<reference evidence="4" key="1">
    <citation type="journal article" date="2020" name="Nat. Commun.">
        <title>Large-scale genome sequencing of mycorrhizal fungi provides insights into the early evolution of symbiotic traits.</title>
        <authorList>
            <person name="Miyauchi S."/>
            <person name="Kiss E."/>
            <person name="Kuo A."/>
            <person name="Drula E."/>
            <person name="Kohler A."/>
            <person name="Sanchez-Garcia M."/>
            <person name="Morin E."/>
            <person name="Andreopoulos B."/>
            <person name="Barry K.W."/>
            <person name="Bonito G."/>
            <person name="Buee M."/>
            <person name="Carver A."/>
            <person name="Chen C."/>
            <person name="Cichocki N."/>
            <person name="Clum A."/>
            <person name="Culley D."/>
            <person name="Crous P.W."/>
            <person name="Fauchery L."/>
            <person name="Girlanda M."/>
            <person name="Hayes R.D."/>
            <person name="Keri Z."/>
            <person name="LaButti K."/>
            <person name="Lipzen A."/>
            <person name="Lombard V."/>
            <person name="Magnuson J."/>
            <person name="Maillard F."/>
            <person name="Murat C."/>
            <person name="Nolan M."/>
            <person name="Ohm R.A."/>
            <person name="Pangilinan J."/>
            <person name="Pereira M.F."/>
            <person name="Perotto S."/>
            <person name="Peter M."/>
            <person name="Pfister S."/>
            <person name="Riley R."/>
            <person name="Sitrit Y."/>
            <person name="Stielow J.B."/>
            <person name="Szollosi G."/>
            <person name="Zifcakova L."/>
            <person name="Stursova M."/>
            <person name="Spatafora J.W."/>
            <person name="Tedersoo L."/>
            <person name="Vaario L.M."/>
            <person name="Yamada A."/>
            <person name="Yan M."/>
            <person name="Wang P."/>
            <person name="Xu J."/>
            <person name="Bruns T."/>
            <person name="Baldrian P."/>
            <person name="Vilgalys R."/>
            <person name="Dunand C."/>
            <person name="Henrissat B."/>
            <person name="Grigoriev I.V."/>
            <person name="Hibbett D."/>
            <person name="Nagy L.G."/>
            <person name="Martin F.M."/>
        </authorList>
    </citation>
    <scope>NUCLEOTIDE SEQUENCE</scope>
    <source>
        <strain evidence="4">UH-Tt-Lm1</strain>
    </source>
</reference>
<feature type="domain" description="NAD-dependent epimerase/dehydratase" evidence="3">
    <location>
        <begin position="10"/>
        <end position="265"/>
    </location>
</feature>
<evidence type="ECO:0000313" key="4">
    <source>
        <dbReference type="EMBL" id="KAF9791249.1"/>
    </source>
</evidence>
<dbReference type="PANTHER" id="PTHR10366">
    <property type="entry name" value="NAD DEPENDENT EPIMERASE/DEHYDRATASE"/>
    <property type="match status" value="1"/>
</dbReference>
<organism evidence="4 5">
    <name type="scientific">Thelephora terrestris</name>
    <dbReference type="NCBI Taxonomy" id="56493"/>
    <lineage>
        <taxon>Eukaryota</taxon>
        <taxon>Fungi</taxon>
        <taxon>Dikarya</taxon>
        <taxon>Basidiomycota</taxon>
        <taxon>Agaricomycotina</taxon>
        <taxon>Agaricomycetes</taxon>
        <taxon>Thelephorales</taxon>
        <taxon>Thelephoraceae</taxon>
        <taxon>Thelephora</taxon>
    </lineage>
</organism>
<dbReference type="CDD" id="cd05227">
    <property type="entry name" value="AR_SDR_e"/>
    <property type="match status" value="1"/>
</dbReference>
<reference evidence="4" key="2">
    <citation type="submission" date="2020-11" db="EMBL/GenBank/DDBJ databases">
        <authorList>
            <consortium name="DOE Joint Genome Institute"/>
            <person name="Kuo A."/>
            <person name="Miyauchi S."/>
            <person name="Kiss E."/>
            <person name="Drula E."/>
            <person name="Kohler A."/>
            <person name="Sanchez-Garcia M."/>
            <person name="Andreopoulos B."/>
            <person name="Barry K.W."/>
            <person name="Bonito G."/>
            <person name="Buee M."/>
            <person name="Carver A."/>
            <person name="Chen C."/>
            <person name="Cichocki N."/>
            <person name="Clum A."/>
            <person name="Culley D."/>
            <person name="Crous P.W."/>
            <person name="Fauchery L."/>
            <person name="Girlanda M."/>
            <person name="Hayes R."/>
            <person name="Keri Z."/>
            <person name="Labutti K."/>
            <person name="Lipzen A."/>
            <person name="Lombard V."/>
            <person name="Magnuson J."/>
            <person name="Maillard F."/>
            <person name="Morin E."/>
            <person name="Murat C."/>
            <person name="Nolan M."/>
            <person name="Ohm R."/>
            <person name="Pangilinan J."/>
            <person name="Pereira M."/>
            <person name="Perotto S."/>
            <person name="Peter M."/>
            <person name="Riley R."/>
            <person name="Sitrit Y."/>
            <person name="Stielow B."/>
            <person name="Szollosi G."/>
            <person name="Zifcakova L."/>
            <person name="Stursova M."/>
            <person name="Spatafora J.W."/>
            <person name="Tedersoo L."/>
            <person name="Vaario L.-M."/>
            <person name="Yamada A."/>
            <person name="Yan M."/>
            <person name="Wang P."/>
            <person name="Xu J."/>
            <person name="Bruns T."/>
            <person name="Baldrian P."/>
            <person name="Vilgalys R."/>
            <person name="Henrissat B."/>
            <person name="Grigoriev I.V."/>
            <person name="Hibbett D."/>
            <person name="Nagy L.G."/>
            <person name="Martin F.M."/>
        </authorList>
    </citation>
    <scope>NUCLEOTIDE SEQUENCE</scope>
    <source>
        <strain evidence="4">UH-Tt-Lm1</strain>
    </source>
</reference>
<dbReference type="AlphaFoldDB" id="A0A9P6HNR8"/>
<evidence type="ECO:0000313" key="5">
    <source>
        <dbReference type="Proteomes" id="UP000736335"/>
    </source>
</evidence>
<dbReference type="InterPro" id="IPR050425">
    <property type="entry name" value="NAD(P)_dehydrat-like"/>
</dbReference>
<evidence type="ECO:0000259" key="3">
    <source>
        <dbReference type="Pfam" id="PF01370"/>
    </source>
</evidence>
<dbReference type="EMBL" id="WIUZ02000002">
    <property type="protein sequence ID" value="KAF9791249.1"/>
    <property type="molecule type" value="Genomic_DNA"/>
</dbReference>
<evidence type="ECO:0000256" key="2">
    <source>
        <dbReference type="ARBA" id="ARBA00023445"/>
    </source>
</evidence>
<keyword evidence="5" id="KW-1185">Reference proteome</keyword>
<dbReference type="SUPFAM" id="SSF51735">
    <property type="entry name" value="NAD(P)-binding Rossmann-fold domains"/>
    <property type="match status" value="1"/>
</dbReference>
<dbReference type="GO" id="GO:0016616">
    <property type="term" value="F:oxidoreductase activity, acting on the CH-OH group of donors, NAD or NADP as acceptor"/>
    <property type="evidence" value="ECO:0007669"/>
    <property type="project" value="TreeGrafter"/>
</dbReference>
<name>A0A9P6HNR8_9AGAM</name>
<protein>
    <submittedName>
        <fullName evidence="4">NAD(P)-binding protein</fullName>
    </submittedName>
</protein>
<dbReference type="Gene3D" id="3.40.50.720">
    <property type="entry name" value="NAD(P)-binding Rossmann-like Domain"/>
    <property type="match status" value="1"/>
</dbReference>
<keyword evidence="1" id="KW-0560">Oxidoreductase</keyword>
<dbReference type="InterPro" id="IPR001509">
    <property type="entry name" value="Epimerase_deHydtase"/>
</dbReference>
<evidence type="ECO:0000256" key="1">
    <source>
        <dbReference type="ARBA" id="ARBA00023002"/>
    </source>
</evidence>
<dbReference type="Proteomes" id="UP000736335">
    <property type="component" value="Unassembled WGS sequence"/>
</dbReference>
<gene>
    <name evidence="4" type="ORF">BJ322DRAFT_1040716</name>
</gene>
<comment type="similarity">
    <text evidence="2">Belongs to the NAD(P)-dependent epimerase/dehydratase family. Dihydroflavonol-4-reductase subfamily.</text>
</comment>
<accession>A0A9P6HNR8</accession>
<sequence>MPTITPGAKVLVTGANGFLAVHVVETFLEHGYSVRGTIRSQEKGVYLHKLFSSYGDKFETVIVKDITQEGAFDEAVKGVDAIAHTASPFHYEADDPNELIVPAINGTRGILKSAHKSTTIKRIVILSSTAAIGNTPDSEKVYTEEDWNDAAIDAVEKHGKGASGGEKYSASKTLAEKAAWDWYNDNKASVKWDLTTINPPYLFGPTIHEIGKLEDLNTSSELLYKQAVKNTSSSPDLGKSIASYVDVRDVALANVLALEKEAAGGERILVSAAPFTWQDLIDVARKVGPSIGLNDLPKGYTGYDALKVAHEHVFSNKKLKNILGLDPIPLESTIKDSLSDFKNRGWL</sequence>
<comment type="caution">
    <text evidence="4">The sequence shown here is derived from an EMBL/GenBank/DDBJ whole genome shotgun (WGS) entry which is preliminary data.</text>
</comment>
<proteinExistence type="inferred from homology"/>
<dbReference type="PANTHER" id="PTHR10366:SF562">
    <property type="entry name" value="ALDEHYDE REDUCTASE II (AFU_ORTHOLOGUE AFUA_1G11360)"/>
    <property type="match status" value="1"/>
</dbReference>
<dbReference type="Pfam" id="PF01370">
    <property type="entry name" value="Epimerase"/>
    <property type="match status" value="1"/>
</dbReference>